<proteinExistence type="predicted"/>
<feature type="compositionally biased region" description="Basic and acidic residues" evidence="1">
    <location>
        <begin position="135"/>
        <end position="144"/>
    </location>
</feature>
<evidence type="ECO:0000256" key="1">
    <source>
        <dbReference type="SAM" id="MobiDB-lite"/>
    </source>
</evidence>
<protein>
    <recommendedName>
        <fullName evidence="4">PX domain-containing protein</fullName>
    </recommendedName>
</protein>
<gene>
    <name evidence="2" type="ORF">HBR001_LOCUS7856</name>
</gene>
<feature type="compositionally biased region" description="Acidic residues" evidence="1">
    <location>
        <begin position="145"/>
        <end position="154"/>
    </location>
</feature>
<comment type="caution">
    <text evidence="2">The sequence shown here is derived from an EMBL/GenBank/DDBJ whole genome shotgun (WGS) entry which is preliminary data.</text>
</comment>
<dbReference type="Proteomes" id="UP001162031">
    <property type="component" value="Unassembled WGS sequence"/>
</dbReference>
<organism evidence="2 3">
    <name type="scientific">Hyaloperonospora brassicae</name>
    <name type="common">Brassica downy mildew</name>
    <name type="synonym">Peronospora brassicae</name>
    <dbReference type="NCBI Taxonomy" id="162125"/>
    <lineage>
        <taxon>Eukaryota</taxon>
        <taxon>Sar</taxon>
        <taxon>Stramenopiles</taxon>
        <taxon>Oomycota</taxon>
        <taxon>Peronosporomycetes</taxon>
        <taxon>Peronosporales</taxon>
        <taxon>Peronosporaceae</taxon>
        <taxon>Hyaloperonospora</taxon>
    </lineage>
</organism>
<dbReference type="AlphaFoldDB" id="A0AAV0UTE0"/>
<evidence type="ECO:0000313" key="3">
    <source>
        <dbReference type="Proteomes" id="UP001162031"/>
    </source>
</evidence>
<accession>A0AAV0UTE0</accession>
<sequence length="191" mass="21510">MTSDRRPTATCASDDSLDADLVLVCRPPASDFCSRFVPRGACAAVADGTTFHVRVPSFRGTREGVVTYALELQTGHEPPHTFGLERHFSEFVAWAAAVNRQLLRREETEWGTPFQWQVPAKTFFRVTSAEALDERRRRSAKEEDVGGGEADDEVQSGGRRRCTRAQFRIRCSSRTNRASRTALHRRQQSTH</sequence>
<keyword evidence="3" id="KW-1185">Reference proteome</keyword>
<evidence type="ECO:0000313" key="2">
    <source>
        <dbReference type="EMBL" id="CAI5739538.1"/>
    </source>
</evidence>
<feature type="region of interest" description="Disordered" evidence="1">
    <location>
        <begin position="135"/>
        <end position="161"/>
    </location>
</feature>
<dbReference type="EMBL" id="CANTFL010001426">
    <property type="protein sequence ID" value="CAI5739538.1"/>
    <property type="molecule type" value="Genomic_DNA"/>
</dbReference>
<name>A0AAV0UTE0_HYABA</name>
<evidence type="ECO:0008006" key="4">
    <source>
        <dbReference type="Google" id="ProtNLM"/>
    </source>
</evidence>
<reference evidence="2" key="1">
    <citation type="submission" date="2022-12" db="EMBL/GenBank/DDBJ databases">
        <authorList>
            <person name="Webb A."/>
        </authorList>
    </citation>
    <scope>NUCLEOTIDE SEQUENCE</scope>
    <source>
        <strain evidence="2">Hp1</strain>
    </source>
</reference>